<evidence type="ECO:0000313" key="4">
    <source>
        <dbReference type="EMBL" id="OUT10931.1"/>
    </source>
</evidence>
<dbReference type="InterPro" id="IPR002525">
    <property type="entry name" value="Transp_IS110-like_N"/>
</dbReference>
<dbReference type="GO" id="GO:0003677">
    <property type="term" value="F:DNA binding"/>
    <property type="evidence" value="ECO:0007669"/>
    <property type="project" value="InterPro"/>
</dbReference>
<dbReference type="GO" id="GO:0004803">
    <property type="term" value="F:transposase activity"/>
    <property type="evidence" value="ECO:0007669"/>
    <property type="project" value="InterPro"/>
</dbReference>
<dbReference type="Proteomes" id="UP000195967">
    <property type="component" value="Unassembled WGS sequence"/>
</dbReference>
<evidence type="ECO:0000259" key="2">
    <source>
        <dbReference type="Pfam" id="PF01548"/>
    </source>
</evidence>
<dbReference type="GO" id="GO:0006313">
    <property type="term" value="P:DNA transposition"/>
    <property type="evidence" value="ECO:0007669"/>
    <property type="project" value="InterPro"/>
</dbReference>
<sequence>MKKAFFCGVDVSKDKIDVYFLTSITSEKAKFETLPNNHELIKVYFDSFKNDEILVVFEATSNYHLALQKALSDLGIRYCVTNPYKSSLFLKHLSTIKTDTSDSYGLAVYARTFKSEIAPDKYNAEYLEIKSYNSTLNLLQKINTQLKNFKSSQKTLNNKVIDDVIANLINEIAKLQAMLQKLAFDLVKKTIPETEEIIKENKGFGIDLALNLFPQLHFNRDKSEKQFISFIGLSPRIFQSGSSVHKSQKINKMGNSNIRRILFMTALCAIRFNAKFKLRYERLLANGKKKMTAIVAVMCAIVRYLKSLFPFNPEIKAI</sequence>
<dbReference type="EMBL" id="NDYO01000010">
    <property type="protein sequence ID" value="OUT10931.1"/>
    <property type="molecule type" value="Genomic_DNA"/>
</dbReference>
<evidence type="ECO:0000313" key="5">
    <source>
        <dbReference type="Proteomes" id="UP000195967"/>
    </source>
</evidence>
<feature type="domain" description="Transposase IS110-like N-terminal" evidence="2">
    <location>
        <begin position="7"/>
        <end position="132"/>
    </location>
</feature>
<organism evidence="4 5">
    <name type="scientific">Campylobacter concisus</name>
    <dbReference type="NCBI Taxonomy" id="199"/>
    <lineage>
        <taxon>Bacteria</taxon>
        <taxon>Pseudomonadati</taxon>
        <taxon>Campylobacterota</taxon>
        <taxon>Epsilonproteobacteria</taxon>
        <taxon>Campylobacterales</taxon>
        <taxon>Campylobacteraceae</taxon>
        <taxon>Campylobacter</taxon>
    </lineage>
</organism>
<dbReference type="AlphaFoldDB" id="A0A1Y5MQQ7"/>
<dbReference type="Pfam" id="PF02371">
    <property type="entry name" value="Transposase_20"/>
    <property type="match status" value="1"/>
</dbReference>
<name>A0A1Y5MQQ7_9BACT</name>
<dbReference type="Pfam" id="PF01548">
    <property type="entry name" value="DEDD_Tnp_IS110"/>
    <property type="match status" value="1"/>
</dbReference>
<dbReference type="PANTHER" id="PTHR33055:SF3">
    <property type="entry name" value="PUTATIVE TRANSPOSASE FOR IS117-RELATED"/>
    <property type="match status" value="1"/>
</dbReference>
<evidence type="ECO:0000259" key="3">
    <source>
        <dbReference type="Pfam" id="PF02371"/>
    </source>
</evidence>
<feature type="domain" description="Transposase IS116/IS110/IS902 C-terminal" evidence="3">
    <location>
        <begin position="196"/>
        <end position="281"/>
    </location>
</feature>
<dbReference type="RefSeq" id="WP_087585067.1">
    <property type="nucleotide sequence ID" value="NZ_CABMKR010000010.1"/>
</dbReference>
<gene>
    <name evidence="4" type="ORF">B9N62_08035</name>
</gene>
<dbReference type="InterPro" id="IPR047650">
    <property type="entry name" value="Transpos_IS110"/>
</dbReference>
<comment type="caution">
    <text evidence="4">The sequence shown here is derived from an EMBL/GenBank/DDBJ whole genome shotgun (WGS) entry which is preliminary data.</text>
</comment>
<feature type="coiled-coil region" evidence="1">
    <location>
        <begin position="139"/>
        <end position="185"/>
    </location>
</feature>
<evidence type="ECO:0000256" key="1">
    <source>
        <dbReference type="SAM" id="Coils"/>
    </source>
</evidence>
<proteinExistence type="predicted"/>
<dbReference type="InterPro" id="IPR003346">
    <property type="entry name" value="Transposase_20"/>
</dbReference>
<dbReference type="PANTHER" id="PTHR33055">
    <property type="entry name" value="TRANSPOSASE FOR INSERTION SEQUENCE ELEMENT IS1111A"/>
    <property type="match status" value="1"/>
</dbReference>
<reference evidence="4 5" key="1">
    <citation type="submission" date="2017-04" db="EMBL/GenBank/DDBJ databases">
        <title>Complete genome of Campylobacter concisus ATCC 33237T and draft genomes for an additional eight well characterized C. concisus strains.</title>
        <authorList>
            <person name="Cornelius A.J."/>
            <person name="Miller W.G."/>
            <person name="Lastovica A.J."/>
            <person name="On S.L."/>
            <person name="French N.P."/>
            <person name="Vandenberg O."/>
            <person name="Biggs P.J."/>
        </authorList>
    </citation>
    <scope>NUCLEOTIDE SEQUENCE [LARGE SCALE GENOMIC DNA]</scope>
    <source>
        <strain evidence="4 5">Lasto28.99</strain>
    </source>
</reference>
<protein>
    <submittedName>
        <fullName evidence="4">IS110 family transposase</fullName>
    </submittedName>
</protein>
<keyword evidence="1" id="KW-0175">Coiled coil</keyword>
<accession>A0A1Y5MQQ7</accession>